<evidence type="ECO:0000313" key="2">
    <source>
        <dbReference type="EMBL" id="KAF0701413.1"/>
    </source>
</evidence>
<dbReference type="EMBL" id="VJMH01005091">
    <property type="protein sequence ID" value="KAF0701413.1"/>
    <property type="molecule type" value="Genomic_DNA"/>
</dbReference>
<organism evidence="3 4">
    <name type="scientific">Aphanomyces stellatus</name>
    <dbReference type="NCBI Taxonomy" id="120398"/>
    <lineage>
        <taxon>Eukaryota</taxon>
        <taxon>Sar</taxon>
        <taxon>Stramenopiles</taxon>
        <taxon>Oomycota</taxon>
        <taxon>Saprolegniomycetes</taxon>
        <taxon>Saprolegniales</taxon>
        <taxon>Verrucalvaceae</taxon>
        <taxon>Aphanomyces</taxon>
    </lineage>
</organism>
<keyword evidence="1" id="KW-0812">Transmembrane</keyword>
<feature type="transmembrane region" description="Helical" evidence="1">
    <location>
        <begin position="1702"/>
        <end position="1720"/>
    </location>
</feature>
<gene>
    <name evidence="3" type="primary">Aste57867_8115</name>
    <name evidence="2" type="ORF">As57867_008085</name>
    <name evidence="3" type="ORF">ASTE57867_8115</name>
</gene>
<feature type="transmembrane region" description="Helical" evidence="1">
    <location>
        <begin position="601"/>
        <end position="626"/>
    </location>
</feature>
<reference evidence="2" key="2">
    <citation type="submission" date="2019-06" db="EMBL/GenBank/DDBJ databases">
        <title>Genomics analysis of Aphanomyces spp. identifies a new class of oomycete effector associated with host adaptation.</title>
        <authorList>
            <person name="Gaulin E."/>
        </authorList>
    </citation>
    <scope>NUCLEOTIDE SEQUENCE</scope>
    <source>
        <strain evidence="2">CBS 578.67</strain>
    </source>
</reference>
<evidence type="ECO:0000256" key="1">
    <source>
        <dbReference type="SAM" id="Phobius"/>
    </source>
</evidence>
<sequence length="1786" mass="198398">MRVAPQHALRRPVESRGRMPPPSFMLSLLGCLYLVASTFSSTSYLFQVDPYSTNDLWWINYTVSGYQAFVVDLFNSVLAVQSTGVIELLAPRMTLDKTYDAPQPTTEIHHLYVHRLIMHELTSIEYAVATLRTLDAASSLWVATQYCWVDFDQEFEVAHTVARQQRCLDQYHANGAVYLETVLRNQNWTAFMKRYGRDGGEFDVAIHAWLTQVPRGQAWLATTSIARDTTTVGQEIAYWRAHDIQYYQLQWQNSVKIGISESIALENALGLQYDLVLKKTAWSIESGTSMVMYWNVFTDMFILSYSDVNRSLIRSAENSFAQPPVFSFEEWEGYINSDGTCVAQAAAFRSTLGPFLAVDMFYVAVPPPLLHFLQAFLDVLYTNYHTSVEAISTHTLFPTPPAWSTTPTLVFYGGNPMCLNGGPLPYVQDTFGFHDLCDTQSPLNVTVEKYSAVFAALAMGRQMDSVAICSLQPASLEDCHAMLERVVQATASIFQSPTTFTSLVKASQVAISQLNVSLVQFASSLDDDDVGSNYSLLHQPLLDDDSAWSFYGWLMLFEWTQGKREVVAFEGDVATLVLISALDTPVVFPSTSDPIPSISRLLYYLVVYTSIVLGALALGCLVMALVLRFHVVGSNLFWFNRIVGFIWVGRPLLLLRGFTATLILSTSQVMLVESLRGHSRFQFVRRSTLTSMVVAGEATWILYSVEDFLTVAVGRLTKMYGPWSCFVAWAALVWIDVSWPVLPTASVNLHCTSDMDRAVQCASGVLRIGRSTRLGLILIVLGSVQVGVAILGHTIRASQRRPPPPPPPTRHLLGVADLYFGQTDTKRTSHCWELDHVSCLMAGLVPWTWQLKPYTFDVKVWAVQRGNAISAKSKSFAIHVARRHQRPSTLHSMPNDEQRTSAFQCLMKRLIAGLGLLYAVGTIVGSVSYLQVSEVNIGNDLFWVGFNTTLHHVFIAAWLNRQLILGVETAPPTIINTNAINQDAAHDISTTILTSPPNYGALMQFSELDSIETTIAGLRNTDACLAPWIFTQYCFVDFKQRWDMANSAARQKRCQTMVSNGAVFLESVLRNIRFAEFDHCWGQAFDVSIAFELRQSTGGQTWLATIASETKPSIAVEVALWQSYGIGRFETQWQNFKRIGLVNHYTIVNAFGAAYPFVLQFQNTEFRVRYETSFKMYWGLANDFMAVVQNSSGIGGHSLIRSSGRFAFQNTSMEGVLVQNGTLSSPLANIFTILTAVVGPYGSIDVRFVPCPVQAKDAIRHVLTILRTVLAQGNVTQTAYKRIPWAYVTSVPKAWSDMDFISVGGSPLCPESSAGSVPVSQGLVLLLSWDIHCRGISVNTVAPTEAVVVSAVLAALRQENMAQTCRGDFFFVDRCLRFLPPLLDFVDTFLARHLVDFAAVGQSATTAIQALNIELIQFGFANATSPLQFYRINILDPSEVGFTFSAWIFLYDWAHGLREAVTLEGDRGSLTLLTAELNPILVQPNVAQVPAMFASYLRNTVVYITVVMIALASTMIVYACLCRGHFEVLNLFQLQRVGASVWCGRPLLLIRSLTAVALLSTSTVQLVTSGTISYFEVEIEPWYKTVLAANEVTWMVAVVNDVAIGLTQDYTRYYAFVNTVLVWVATVALSFAMPVTPTITIDKQCHLAQVDFQVVCASGSLSIGHVARLGLILGLVMTSNVVCYIVARAILHHPFRTNVDSIFVYAGARYLFVTSSWVYGDVYFMDRMSAVLNGILTIRWGTTMHGLDVKLWRAFHVDVSSDVDIPPNHPLATPAKYALPLSVHQP</sequence>
<feature type="transmembrane region" description="Helical" evidence="1">
    <location>
        <begin position="638"/>
        <end position="663"/>
    </location>
</feature>
<feature type="transmembrane region" description="Helical" evidence="1">
    <location>
        <begin position="1501"/>
        <end position="1526"/>
    </location>
</feature>
<feature type="transmembrane region" description="Helical" evidence="1">
    <location>
        <begin position="774"/>
        <end position="792"/>
    </location>
</feature>
<dbReference type="EMBL" id="CAADRA010005112">
    <property type="protein sequence ID" value="VFT85004.1"/>
    <property type="molecule type" value="Genomic_DNA"/>
</dbReference>
<evidence type="ECO:0000313" key="4">
    <source>
        <dbReference type="Proteomes" id="UP000332933"/>
    </source>
</evidence>
<accession>A0A485KJE4</accession>
<feature type="transmembrane region" description="Helical" evidence="1">
    <location>
        <begin position="910"/>
        <end position="929"/>
    </location>
</feature>
<protein>
    <submittedName>
        <fullName evidence="3">Aste57867_8115 protein</fullName>
    </submittedName>
</protein>
<proteinExistence type="predicted"/>
<name>A0A485KJE4_9STRA</name>
<dbReference type="PROSITE" id="PS51257">
    <property type="entry name" value="PROKAR_LIPOPROTEIN"/>
    <property type="match status" value="1"/>
</dbReference>
<evidence type="ECO:0000313" key="3">
    <source>
        <dbReference type="EMBL" id="VFT85004.1"/>
    </source>
</evidence>
<dbReference type="Proteomes" id="UP000332933">
    <property type="component" value="Unassembled WGS sequence"/>
</dbReference>
<keyword evidence="1" id="KW-0472">Membrane</keyword>
<keyword evidence="4" id="KW-1185">Reference proteome</keyword>
<feature type="transmembrane region" description="Helical" evidence="1">
    <location>
        <begin position="723"/>
        <end position="742"/>
    </location>
</feature>
<reference evidence="3 4" key="1">
    <citation type="submission" date="2019-03" db="EMBL/GenBank/DDBJ databases">
        <authorList>
            <person name="Gaulin E."/>
            <person name="Dumas B."/>
        </authorList>
    </citation>
    <scope>NUCLEOTIDE SEQUENCE [LARGE SCALE GENOMIC DNA]</scope>
    <source>
        <strain evidence="3">CBS 568.67</strain>
    </source>
</reference>
<feature type="transmembrane region" description="Helical" evidence="1">
    <location>
        <begin position="1669"/>
        <end position="1690"/>
    </location>
</feature>
<keyword evidence="1" id="KW-1133">Transmembrane helix</keyword>
<dbReference type="OrthoDB" id="73567at2759"/>
<feature type="transmembrane region" description="Helical" evidence="1">
    <location>
        <begin position="1613"/>
        <end position="1633"/>
    </location>
</feature>